<dbReference type="InterPro" id="IPR011006">
    <property type="entry name" value="CheY-like_superfamily"/>
</dbReference>
<dbReference type="RefSeq" id="WP_117326327.1">
    <property type="nucleotide sequence ID" value="NZ_QVTE01000020.1"/>
</dbReference>
<keyword evidence="11" id="KW-1185">Reference proteome</keyword>
<feature type="domain" description="OmpR/PhoB-type" evidence="9">
    <location>
        <begin position="129"/>
        <end position="227"/>
    </location>
</feature>
<dbReference type="GO" id="GO:0006355">
    <property type="term" value="P:regulation of DNA-templated transcription"/>
    <property type="evidence" value="ECO:0007669"/>
    <property type="project" value="InterPro"/>
</dbReference>
<dbReference type="InterPro" id="IPR039420">
    <property type="entry name" value="WalR-like"/>
</dbReference>
<dbReference type="InterPro" id="IPR001789">
    <property type="entry name" value="Sig_transdc_resp-reg_receiver"/>
</dbReference>
<name>A0A372LPF5_9BACI</name>
<dbReference type="Proteomes" id="UP000264541">
    <property type="component" value="Unassembled WGS sequence"/>
</dbReference>
<comment type="caution">
    <text evidence="10">The sequence shown here is derived from an EMBL/GenBank/DDBJ whole genome shotgun (WGS) entry which is preliminary data.</text>
</comment>
<organism evidence="10 11">
    <name type="scientific">Peribacillus saganii</name>
    <dbReference type="NCBI Taxonomy" id="2303992"/>
    <lineage>
        <taxon>Bacteria</taxon>
        <taxon>Bacillati</taxon>
        <taxon>Bacillota</taxon>
        <taxon>Bacilli</taxon>
        <taxon>Bacillales</taxon>
        <taxon>Bacillaceae</taxon>
        <taxon>Peribacillus</taxon>
    </lineage>
</organism>
<dbReference type="Gene3D" id="3.40.50.2300">
    <property type="match status" value="1"/>
</dbReference>
<feature type="modified residue" description="4-aspartylphosphate" evidence="6">
    <location>
        <position position="55"/>
    </location>
</feature>
<dbReference type="GO" id="GO:0005829">
    <property type="term" value="C:cytosol"/>
    <property type="evidence" value="ECO:0007669"/>
    <property type="project" value="TreeGrafter"/>
</dbReference>
<dbReference type="SUPFAM" id="SSF52172">
    <property type="entry name" value="CheY-like"/>
    <property type="match status" value="1"/>
</dbReference>
<evidence type="ECO:0000259" key="9">
    <source>
        <dbReference type="PROSITE" id="PS51755"/>
    </source>
</evidence>
<keyword evidence="3" id="KW-0805">Transcription regulation</keyword>
<dbReference type="SMART" id="SM00448">
    <property type="entry name" value="REC"/>
    <property type="match status" value="1"/>
</dbReference>
<dbReference type="PANTHER" id="PTHR48111">
    <property type="entry name" value="REGULATOR OF RPOS"/>
    <property type="match status" value="1"/>
</dbReference>
<dbReference type="Pfam" id="PF00486">
    <property type="entry name" value="Trans_reg_C"/>
    <property type="match status" value="1"/>
</dbReference>
<evidence type="ECO:0000256" key="6">
    <source>
        <dbReference type="PROSITE-ProRule" id="PRU00169"/>
    </source>
</evidence>
<reference evidence="10 11" key="1">
    <citation type="submission" date="2018-08" db="EMBL/GenBank/DDBJ databases">
        <title>Bacillus chawlae sp. nov., Bacillus glennii sp. nov., and Bacillus saganii sp. nov. Isolated from the Vehicle Assembly Building at Kennedy Space Center where the Viking Spacecraft were Assembled.</title>
        <authorList>
            <person name="Seuylemezian A."/>
            <person name="Vaishampayan P."/>
        </authorList>
    </citation>
    <scope>NUCLEOTIDE SEQUENCE [LARGE SCALE GENOMIC DNA]</scope>
    <source>
        <strain evidence="10 11">V47-23a</strain>
    </source>
</reference>
<dbReference type="SMART" id="SM00862">
    <property type="entry name" value="Trans_reg_C"/>
    <property type="match status" value="1"/>
</dbReference>
<sequence>MDYKVTVLICDDNVAVHESINAYLQAENMSSVSAYDGEQALKLLKENKFDLVVLDIMLPGRFGTEVCKEIRKTSDIPIIMLSARGEEMDRIIGLEIGADDYLTKPFSPREVVIRIKTILKRVQPKQEAPNYLKAANLSIDIDGYGVIINNQEIELTAKEVKLLAYLVKNIGKVINREEMLYKIWGYDYTGDTRAVDTLIKRIRQKVAKASPHFLIKSVYGVGYKFEEII</sequence>
<evidence type="ECO:0000313" key="11">
    <source>
        <dbReference type="Proteomes" id="UP000264541"/>
    </source>
</evidence>
<dbReference type="GO" id="GO:0000976">
    <property type="term" value="F:transcription cis-regulatory region binding"/>
    <property type="evidence" value="ECO:0007669"/>
    <property type="project" value="TreeGrafter"/>
</dbReference>
<feature type="domain" description="Response regulatory" evidence="8">
    <location>
        <begin position="6"/>
        <end position="119"/>
    </location>
</feature>
<evidence type="ECO:0000259" key="8">
    <source>
        <dbReference type="PROSITE" id="PS50110"/>
    </source>
</evidence>
<dbReference type="PROSITE" id="PS50110">
    <property type="entry name" value="RESPONSE_REGULATORY"/>
    <property type="match status" value="1"/>
</dbReference>
<evidence type="ECO:0000313" key="10">
    <source>
        <dbReference type="EMBL" id="RFU69846.1"/>
    </source>
</evidence>
<dbReference type="PROSITE" id="PS51755">
    <property type="entry name" value="OMPR_PHOB"/>
    <property type="match status" value="1"/>
</dbReference>
<dbReference type="GO" id="GO:0000156">
    <property type="term" value="F:phosphorelay response regulator activity"/>
    <property type="evidence" value="ECO:0007669"/>
    <property type="project" value="TreeGrafter"/>
</dbReference>
<evidence type="ECO:0000256" key="2">
    <source>
        <dbReference type="ARBA" id="ARBA00023012"/>
    </source>
</evidence>
<evidence type="ECO:0000256" key="5">
    <source>
        <dbReference type="ARBA" id="ARBA00023163"/>
    </source>
</evidence>
<dbReference type="CDD" id="cd00383">
    <property type="entry name" value="trans_reg_C"/>
    <property type="match status" value="1"/>
</dbReference>
<dbReference type="Gene3D" id="6.10.250.690">
    <property type="match status" value="1"/>
</dbReference>
<accession>A0A372LPF5</accession>
<dbReference type="PANTHER" id="PTHR48111:SF1">
    <property type="entry name" value="TWO-COMPONENT RESPONSE REGULATOR ORR33"/>
    <property type="match status" value="1"/>
</dbReference>
<keyword evidence="1 6" id="KW-0597">Phosphoprotein</keyword>
<keyword evidence="5" id="KW-0804">Transcription</keyword>
<dbReference type="Pfam" id="PF00072">
    <property type="entry name" value="Response_reg"/>
    <property type="match status" value="1"/>
</dbReference>
<evidence type="ECO:0000256" key="3">
    <source>
        <dbReference type="ARBA" id="ARBA00023015"/>
    </source>
</evidence>
<feature type="DNA-binding region" description="OmpR/PhoB-type" evidence="7">
    <location>
        <begin position="129"/>
        <end position="227"/>
    </location>
</feature>
<dbReference type="GO" id="GO:0032993">
    <property type="term" value="C:protein-DNA complex"/>
    <property type="evidence" value="ECO:0007669"/>
    <property type="project" value="TreeGrafter"/>
</dbReference>
<dbReference type="InterPro" id="IPR036388">
    <property type="entry name" value="WH-like_DNA-bd_sf"/>
</dbReference>
<dbReference type="EMBL" id="QVTE01000020">
    <property type="protein sequence ID" value="RFU69846.1"/>
    <property type="molecule type" value="Genomic_DNA"/>
</dbReference>
<dbReference type="AlphaFoldDB" id="A0A372LPF5"/>
<keyword evidence="4 7" id="KW-0238">DNA-binding</keyword>
<dbReference type="FunFam" id="3.40.50.2300:FF:000001">
    <property type="entry name" value="DNA-binding response regulator PhoB"/>
    <property type="match status" value="1"/>
</dbReference>
<evidence type="ECO:0000256" key="1">
    <source>
        <dbReference type="ARBA" id="ARBA00022553"/>
    </source>
</evidence>
<keyword evidence="2" id="KW-0902">Two-component regulatory system</keyword>
<dbReference type="Gene3D" id="1.10.10.10">
    <property type="entry name" value="Winged helix-like DNA-binding domain superfamily/Winged helix DNA-binding domain"/>
    <property type="match status" value="1"/>
</dbReference>
<dbReference type="InterPro" id="IPR001867">
    <property type="entry name" value="OmpR/PhoB-type_DNA-bd"/>
</dbReference>
<dbReference type="OrthoDB" id="9790442at2"/>
<gene>
    <name evidence="10" type="ORF">D0469_08530</name>
</gene>
<evidence type="ECO:0000256" key="7">
    <source>
        <dbReference type="PROSITE-ProRule" id="PRU01091"/>
    </source>
</evidence>
<proteinExistence type="predicted"/>
<evidence type="ECO:0000256" key="4">
    <source>
        <dbReference type="ARBA" id="ARBA00023125"/>
    </source>
</evidence>
<protein>
    <submittedName>
        <fullName evidence="10">DNA-binding response regulator</fullName>
    </submittedName>
</protein>